<feature type="transmembrane region" description="Helical" evidence="9">
    <location>
        <begin position="75"/>
        <end position="94"/>
    </location>
</feature>
<feature type="transmembrane region" description="Helical" evidence="9">
    <location>
        <begin position="299"/>
        <end position="326"/>
    </location>
</feature>
<protein>
    <submittedName>
        <fullName evidence="10">DUF2029 domain-containing protein</fullName>
    </submittedName>
</protein>
<feature type="transmembrane region" description="Helical" evidence="9">
    <location>
        <begin position="417"/>
        <end position="435"/>
    </location>
</feature>
<comment type="similarity">
    <text evidence="7">Belongs to the glycosyltransferase 87 family.</text>
</comment>
<dbReference type="GO" id="GO:0005886">
    <property type="term" value="C:plasma membrane"/>
    <property type="evidence" value="ECO:0007669"/>
    <property type="project" value="UniProtKB-SubCell"/>
</dbReference>
<dbReference type="GO" id="GO:0016758">
    <property type="term" value="F:hexosyltransferase activity"/>
    <property type="evidence" value="ECO:0007669"/>
    <property type="project" value="InterPro"/>
</dbReference>
<organism evidence="10 11">
    <name type="scientific">Actinacidiphila oryziradicis</name>
    <dbReference type="NCBI Taxonomy" id="2571141"/>
    <lineage>
        <taxon>Bacteria</taxon>
        <taxon>Bacillati</taxon>
        <taxon>Actinomycetota</taxon>
        <taxon>Actinomycetes</taxon>
        <taxon>Kitasatosporales</taxon>
        <taxon>Streptomycetaceae</taxon>
        <taxon>Actinacidiphila</taxon>
    </lineage>
</organism>
<comment type="caution">
    <text evidence="10">The sequence shown here is derived from an EMBL/GenBank/DDBJ whole genome shotgun (WGS) entry which is preliminary data.</text>
</comment>
<gene>
    <name evidence="10" type="ORF">FCI23_04875</name>
</gene>
<keyword evidence="6 9" id="KW-0472">Membrane</keyword>
<dbReference type="AlphaFoldDB" id="A0A4V5N281"/>
<feature type="transmembrane region" description="Helical" evidence="9">
    <location>
        <begin position="354"/>
        <end position="371"/>
    </location>
</feature>
<keyword evidence="4 9" id="KW-0812">Transmembrane</keyword>
<keyword evidence="2" id="KW-1003">Cell membrane</keyword>
<keyword evidence="11" id="KW-1185">Reference proteome</keyword>
<evidence type="ECO:0000256" key="3">
    <source>
        <dbReference type="ARBA" id="ARBA00022679"/>
    </source>
</evidence>
<dbReference type="Pfam" id="PF09594">
    <property type="entry name" value="GT87"/>
    <property type="match status" value="1"/>
</dbReference>
<evidence type="ECO:0000256" key="7">
    <source>
        <dbReference type="ARBA" id="ARBA00024033"/>
    </source>
</evidence>
<keyword evidence="5 9" id="KW-1133">Transmembrane helix</keyword>
<feature type="transmembrane region" description="Helical" evidence="9">
    <location>
        <begin position="21"/>
        <end position="44"/>
    </location>
</feature>
<evidence type="ECO:0000313" key="10">
    <source>
        <dbReference type="EMBL" id="TKA12709.1"/>
    </source>
</evidence>
<feature type="transmembrane region" description="Helical" evidence="9">
    <location>
        <begin position="50"/>
        <end position="68"/>
    </location>
</feature>
<evidence type="ECO:0000256" key="4">
    <source>
        <dbReference type="ARBA" id="ARBA00022692"/>
    </source>
</evidence>
<evidence type="ECO:0000313" key="11">
    <source>
        <dbReference type="Proteomes" id="UP000305778"/>
    </source>
</evidence>
<name>A0A4V5N281_9ACTN</name>
<evidence type="ECO:0000256" key="1">
    <source>
        <dbReference type="ARBA" id="ARBA00004651"/>
    </source>
</evidence>
<dbReference type="Proteomes" id="UP000305778">
    <property type="component" value="Unassembled WGS sequence"/>
</dbReference>
<dbReference type="OrthoDB" id="3362857at2"/>
<evidence type="ECO:0000256" key="9">
    <source>
        <dbReference type="SAM" id="Phobius"/>
    </source>
</evidence>
<dbReference type="InterPro" id="IPR018584">
    <property type="entry name" value="GT87"/>
</dbReference>
<feature type="compositionally biased region" description="Pro residues" evidence="8">
    <location>
        <begin position="481"/>
        <end position="491"/>
    </location>
</feature>
<feature type="region of interest" description="Disordered" evidence="8">
    <location>
        <begin position="464"/>
        <end position="491"/>
    </location>
</feature>
<evidence type="ECO:0000256" key="2">
    <source>
        <dbReference type="ARBA" id="ARBA00022475"/>
    </source>
</evidence>
<feature type="transmembrane region" description="Helical" evidence="9">
    <location>
        <begin position="383"/>
        <end position="411"/>
    </location>
</feature>
<sequence>MIPPRPLGCHRGGVGIRLRTAVTTALLTALTTSVVAAVHTGGVLADPGRILLWYGVAWALFAAAAWAVRKVPVRAATTLVLAGAAALAVAALTAPPSTSSDMYRYAWDGKVQAAGVSPYTYAPVAPELAPLRENWLFPPEATCQDPTLVRKRELHAAGDVCTRINRPTVHTIYPPVAEGWFLTVHELSPGGSRHKAIQTGGALLSMGTTVALLTVLRRRGRDPRTAALWAWCPAVPVEAVNNAHIDTLGVLLTVLALGTATAGTRRGALLGAAIAVKLYPVLALPGALSGLRPRRAARVLLPAVAVIALGYLPYVSASGAGVLGYLPGYLHEEGYESGSVHRFALLRLILPDPAAGPAAIALLLLAVLCVLRRGDPARPWSGALLVTGTALLITSPAYSWYALLVAALVALDGRWEWLSVPAAGAALYLGGALWGKGVDLQSLSYGTATLAVLAGAALRARRAPVGPASGGQPRTEQATTPSPPAMPSRPL</sequence>
<keyword evidence="3" id="KW-0808">Transferase</keyword>
<evidence type="ECO:0000256" key="8">
    <source>
        <dbReference type="SAM" id="MobiDB-lite"/>
    </source>
</evidence>
<accession>A0A4V5N281</accession>
<proteinExistence type="inferred from homology"/>
<feature type="transmembrane region" description="Helical" evidence="9">
    <location>
        <begin position="196"/>
        <end position="216"/>
    </location>
</feature>
<evidence type="ECO:0000256" key="5">
    <source>
        <dbReference type="ARBA" id="ARBA00022989"/>
    </source>
</evidence>
<reference evidence="10 11" key="1">
    <citation type="submission" date="2019-04" db="EMBL/GenBank/DDBJ databases">
        <title>Streptomyces oryziradicis sp. nov., a novel actinomycete isolated from rhizosphere soil of rice (Oryza sativa L.).</title>
        <authorList>
            <person name="Li C."/>
        </authorList>
    </citation>
    <scope>NUCLEOTIDE SEQUENCE [LARGE SCALE GENOMIC DNA]</scope>
    <source>
        <strain evidence="10 11">NEAU-C40</strain>
    </source>
</reference>
<comment type="subcellular location">
    <subcellularLocation>
        <location evidence="1">Cell membrane</location>
        <topology evidence="1">Multi-pass membrane protein</topology>
    </subcellularLocation>
</comment>
<dbReference type="EMBL" id="SUMC01000003">
    <property type="protein sequence ID" value="TKA12709.1"/>
    <property type="molecule type" value="Genomic_DNA"/>
</dbReference>
<evidence type="ECO:0000256" key="6">
    <source>
        <dbReference type="ARBA" id="ARBA00023136"/>
    </source>
</evidence>